<protein>
    <submittedName>
        <fullName evidence="2">Rv3235 family protein</fullName>
    </submittedName>
</protein>
<proteinExistence type="predicted"/>
<reference evidence="2 3" key="1">
    <citation type="submission" date="2023-04" db="EMBL/GenBank/DDBJ databases">
        <title>Draft genome sequence of Saccharopolyspora sp. TS4A08 isolated from sweet potato rhizospheric soil.</title>
        <authorList>
            <person name="Suksaard P."/>
            <person name="Duangmal K."/>
        </authorList>
    </citation>
    <scope>NUCLEOTIDE SEQUENCE [LARGE SCALE GENOMIC DNA]</scope>
    <source>
        <strain evidence="2 3">TS4A08</strain>
    </source>
</reference>
<evidence type="ECO:0000256" key="1">
    <source>
        <dbReference type="SAM" id="MobiDB-lite"/>
    </source>
</evidence>
<evidence type="ECO:0000313" key="2">
    <source>
        <dbReference type="EMBL" id="MDI2032684.1"/>
    </source>
</evidence>
<accession>A0ABT6PXD6</accession>
<comment type="caution">
    <text evidence="2">The sequence shown here is derived from an EMBL/GenBank/DDBJ whole genome shotgun (WGS) entry which is preliminary data.</text>
</comment>
<dbReference type="Proteomes" id="UP001237595">
    <property type="component" value="Unassembled WGS sequence"/>
</dbReference>
<dbReference type="Pfam" id="PF20060">
    <property type="entry name" value="DUF6459"/>
    <property type="match status" value="1"/>
</dbReference>
<keyword evidence="3" id="KW-1185">Reference proteome</keyword>
<gene>
    <name evidence="2" type="ORF">QFW96_28970</name>
</gene>
<feature type="region of interest" description="Disordered" evidence="1">
    <location>
        <begin position="1"/>
        <end position="52"/>
    </location>
</feature>
<dbReference type="InterPro" id="IPR045596">
    <property type="entry name" value="DUF6459"/>
</dbReference>
<sequence>MTAIQGSTAAQPRTTSQTRTTFPPRPIARPASTPRSRTEPPPGPRHAAQRSATAVASVIGRQVFDVLAGRTRVDRVRESLTATVFGNLIGVRLHGAGHPDYRLHSVHACAVGDSVVEACLIVGAHRFRALVLRIERQAQRWVCTRLSPIERSAF</sequence>
<evidence type="ECO:0000313" key="3">
    <source>
        <dbReference type="Proteomes" id="UP001237595"/>
    </source>
</evidence>
<dbReference type="EMBL" id="JASAOF010000034">
    <property type="protein sequence ID" value="MDI2032684.1"/>
    <property type="molecule type" value="Genomic_DNA"/>
</dbReference>
<dbReference type="RefSeq" id="WP_281458925.1">
    <property type="nucleotide sequence ID" value="NZ_JASAOF010000034.1"/>
</dbReference>
<name>A0ABT6PXD6_9PSEU</name>
<organism evidence="2 3">
    <name type="scientific">Saccharopolyspora ipomoeae</name>
    <dbReference type="NCBI Taxonomy" id="3042027"/>
    <lineage>
        <taxon>Bacteria</taxon>
        <taxon>Bacillati</taxon>
        <taxon>Actinomycetota</taxon>
        <taxon>Actinomycetes</taxon>
        <taxon>Pseudonocardiales</taxon>
        <taxon>Pseudonocardiaceae</taxon>
        <taxon>Saccharopolyspora</taxon>
    </lineage>
</organism>
<feature type="compositionally biased region" description="Polar residues" evidence="1">
    <location>
        <begin position="1"/>
        <end position="21"/>
    </location>
</feature>